<gene>
    <name evidence="1" type="ORF">CH330_04785</name>
</gene>
<proteinExistence type="predicted"/>
<protein>
    <submittedName>
        <fullName evidence="1">Uncharacterized protein</fullName>
    </submittedName>
</protein>
<comment type="caution">
    <text evidence="1">The sequence shown here is derived from an EMBL/GenBank/DDBJ whole genome shotgun (WGS) entry which is preliminary data.</text>
</comment>
<dbReference type="AlphaFoldDB" id="A0A235BVF8"/>
<dbReference type="Proteomes" id="UP000215559">
    <property type="component" value="Unassembled WGS sequence"/>
</dbReference>
<evidence type="ECO:0000313" key="2">
    <source>
        <dbReference type="Proteomes" id="UP000215559"/>
    </source>
</evidence>
<evidence type="ECO:0000313" key="1">
    <source>
        <dbReference type="EMBL" id="OYD15727.1"/>
    </source>
</evidence>
<reference evidence="1 2" key="1">
    <citation type="submission" date="2017-07" db="EMBL/GenBank/DDBJ databases">
        <title>Recovery of genomes from metagenomes via a dereplication, aggregation, and scoring strategy.</title>
        <authorList>
            <person name="Sieber C.M."/>
            <person name="Probst A.J."/>
            <person name="Sharrar A."/>
            <person name="Thomas B.C."/>
            <person name="Hess M."/>
            <person name="Tringe S.G."/>
            <person name="Banfield J.F."/>
        </authorList>
    </citation>
    <scope>NUCLEOTIDE SEQUENCE [LARGE SCALE GENOMIC DNA]</scope>
    <source>
        <strain evidence="1">JGI_Cruoil_03_51_56</strain>
    </source>
</reference>
<organism evidence="1 2">
    <name type="scientific">candidate division WOR-3 bacterium JGI_Cruoil_03_51_56</name>
    <dbReference type="NCBI Taxonomy" id="1973747"/>
    <lineage>
        <taxon>Bacteria</taxon>
        <taxon>Bacteria division WOR-3</taxon>
    </lineage>
</organism>
<sequence length="92" mass="10177">MGWYRPETEICSSAGGRRKAGSGRRLAECCQRLALRGHCPSGPWANVKIKDLTPFLRINTARPLLLVIVSEVMPSLKSSCFYPMDGALRQAK</sequence>
<name>A0A235BVF8_UNCW3</name>
<accession>A0A235BVF8</accession>
<dbReference type="EMBL" id="NOZP01000085">
    <property type="protein sequence ID" value="OYD15727.1"/>
    <property type="molecule type" value="Genomic_DNA"/>
</dbReference>